<dbReference type="InterPro" id="IPR004358">
    <property type="entry name" value="Sig_transdc_His_kin-like_C"/>
</dbReference>
<name>A0A9D2G9H6_9FIRM</name>
<feature type="domain" description="Histidine kinase" evidence="15">
    <location>
        <begin position="179"/>
        <end position="391"/>
    </location>
</feature>
<evidence type="ECO:0000256" key="3">
    <source>
        <dbReference type="ARBA" id="ARBA00012438"/>
    </source>
</evidence>
<dbReference type="GO" id="GO:0005886">
    <property type="term" value="C:plasma membrane"/>
    <property type="evidence" value="ECO:0007669"/>
    <property type="project" value="UniProtKB-SubCell"/>
</dbReference>
<evidence type="ECO:0000256" key="4">
    <source>
        <dbReference type="ARBA" id="ARBA00022475"/>
    </source>
</evidence>
<dbReference type="SMART" id="SM00304">
    <property type="entry name" value="HAMP"/>
    <property type="match status" value="1"/>
</dbReference>
<keyword evidence="6" id="KW-0808">Transferase</keyword>
<evidence type="ECO:0000256" key="9">
    <source>
        <dbReference type="ARBA" id="ARBA00022777"/>
    </source>
</evidence>
<dbReference type="InterPro" id="IPR005467">
    <property type="entry name" value="His_kinase_dom"/>
</dbReference>
<dbReference type="Pfam" id="PF02518">
    <property type="entry name" value="HATPase_c"/>
    <property type="match status" value="1"/>
</dbReference>
<evidence type="ECO:0000256" key="10">
    <source>
        <dbReference type="ARBA" id="ARBA00022840"/>
    </source>
</evidence>
<dbReference type="InterPro" id="IPR050398">
    <property type="entry name" value="HssS/ArlS-like"/>
</dbReference>
<reference evidence="17" key="1">
    <citation type="journal article" date="2021" name="PeerJ">
        <title>Extensive microbial diversity within the chicken gut microbiome revealed by metagenomics and culture.</title>
        <authorList>
            <person name="Gilroy R."/>
            <person name="Ravi A."/>
            <person name="Getino M."/>
            <person name="Pursley I."/>
            <person name="Horton D.L."/>
            <person name="Alikhan N.F."/>
            <person name="Baker D."/>
            <person name="Gharbi K."/>
            <person name="Hall N."/>
            <person name="Watson M."/>
            <person name="Adriaenssens E.M."/>
            <person name="Foster-Nyarko E."/>
            <person name="Jarju S."/>
            <person name="Secka A."/>
            <person name="Antonio M."/>
            <person name="Oren A."/>
            <person name="Chaudhuri R.R."/>
            <person name="La Ragione R."/>
            <person name="Hildebrand F."/>
            <person name="Pallen M.J."/>
        </authorList>
    </citation>
    <scope>NUCLEOTIDE SEQUENCE</scope>
    <source>
        <strain evidence="17">CHK196-3914</strain>
    </source>
</reference>
<dbReference type="InterPro" id="IPR003594">
    <property type="entry name" value="HATPase_dom"/>
</dbReference>
<evidence type="ECO:0000256" key="14">
    <source>
        <dbReference type="SAM" id="Phobius"/>
    </source>
</evidence>
<dbReference type="Gene3D" id="1.10.287.130">
    <property type="match status" value="1"/>
</dbReference>
<keyword evidence="10" id="KW-0067">ATP-binding</keyword>
<evidence type="ECO:0000256" key="8">
    <source>
        <dbReference type="ARBA" id="ARBA00022741"/>
    </source>
</evidence>
<keyword evidence="5" id="KW-0597">Phosphoprotein</keyword>
<dbReference type="SUPFAM" id="SSF47384">
    <property type="entry name" value="Homodimeric domain of signal transducing histidine kinase"/>
    <property type="match status" value="1"/>
</dbReference>
<dbReference type="InterPro" id="IPR003661">
    <property type="entry name" value="HisK_dim/P_dom"/>
</dbReference>
<dbReference type="EC" id="2.7.13.3" evidence="3"/>
<proteinExistence type="predicted"/>
<evidence type="ECO:0000256" key="6">
    <source>
        <dbReference type="ARBA" id="ARBA00022679"/>
    </source>
</evidence>
<accession>A0A9D2G9H6</accession>
<dbReference type="CDD" id="cd00082">
    <property type="entry name" value="HisKA"/>
    <property type="match status" value="1"/>
</dbReference>
<feature type="domain" description="HAMP" evidence="16">
    <location>
        <begin position="112"/>
        <end position="164"/>
    </location>
</feature>
<dbReference type="GO" id="GO:0000155">
    <property type="term" value="F:phosphorelay sensor kinase activity"/>
    <property type="evidence" value="ECO:0007669"/>
    <property type="project" value="InterPro"/>
</dbReference>
<evidence type="ECO:0000313" key="18">
    <source>
        <dbReference type="Proteomes" id="UP000824116"/>
    </source>
</evidence>
<dbReference type="PROSITE" id="PS50885">
    <property type="entry name" value="HAMP"/>
    <property type="match status" value="1"/>
</dbReference>
<dbReference type="EMBL" id="DXAY01000128">
    <property type="protein sequence ID" value="HIZ74667.1"/>
    <property type="molecule type" value="Genomic_DNA"/>
</dbReference>
<keyword evidence="13 14" id="KW-0472">Membrane</keyword>
<feature type="transmembrane region" description="Helical" evidence="14">
    <location>
        <begin position="89"/>
        <end position="110"/>
    </location>
</feature>
<evidence type="ECO:0000256" key="2">
    <source>
        <dbReference type="ARBA" id="ARBA00004651"/>
    </source>
</evidence>
<dbReference type="InterPro" id="IPR003660">
    <property type="entry name" value="HAMP_dom"/>
</dbReference>
<organism evidence="17 18">
    <name type="scientific">Candidatus Mediterraneibacter stercoravium</name>
    <dbReference type="NCBI Taxonomy" id="2838685"/>
    <lineage>
        <taxon>Bacteria</taxon>
        <taxon>Bacillati</taxon>
        <taxon>Bacillota</taxon>
        <taxon>Clostridia</taxon>
        <taxon>Lachnospirales</taxon>
        <taxon>Lachnospiraceae</taxon>
        <taxon>Mediterraneibacter</taxon>
    </lineage>
</organism>
<dbReference type="PANTHER" id="PTHR45528:SF1">
    <property type="entry name" value="SENSOR HISTIDINE KINASE CPXA"/>
    <property type="match status" value="1"/>
</dbReference>
<evidence type="ECO:0000256" key="11">
    <source>
        <dbReference type="ARBA" id="ARBA00022989"/>
    </source>
</evidence>
<dbReference type="AlphaFoldDB" id="A0A9D2G9H6"/>
<keyword evidence="12" id="KW-0902">Two-component regulatory system</keyword>
<dbReference type="SUPFAM" id="SSF55874">
    <property type="entry name" value="ATPase domain of HSP90 chaperone/DNA topoisomerase II/histidine kinase"/>
    <property type="match status" value="1"/>
</dbReference>
<dbReference type="SMART" id="SM00388">
    <property type="entry name" value="HisKA"/>
    <property type="match status" value="1"/>
</dbReference>
<feature type="transmembrane region" description="Helical" evidence="14">
    <location>
        <begin position="12"/>
        <end position="35"/>
    </location>
</feature>
<evidence type="ECO:0000256" key="12">
    <source>
        <dbReference type="ARBA" id="ARBA00023012"/>
    </source>
</evidence>
<dbReference type="SMART" id="SM00387">
    <property type="entry name" value="HATPase_c"/>
    <property type="match status" value="1"/>
</dbReference>
<dbReference type="SUPFAM" id="SSF158472">
    <property type="entry name" value="HAMP domain-like"/>
    <property type="match status" value="1"/>
</dbReference>
<dbReference type="InterPro" id="IPR036890">
    <property type="entry name" value="HATPase_C_sf"/>
</dbReference>
<evidence type="ECO:0000256" key="7">
    <source>
        <dbReference type="ARBA" id="ARBA00022692"/>
    </source>
</evidence>
<evidence type="ECO:0000256" key="13">
    <source>
        <dbReference type="ARBA" id="ARBA00023136"/>
    </source>
</evidence>
<dbReference type="CDD" id="cd06225">
    <property type="entry name" value="HAMP"/>
    <property type="match status" value="1"/>
</dbReference>
<dbReference type="PANTHER" id="PTHR45528">
    <property type="entry name" value="SENSOR HISTIDINE KINASE CPXA"/>
    <property type="match status" value="1"/>
</dbReference>
<dbReference type="Pfam" id="PF00512">
    <property type="entry name" value="HisKA"/>
    <property type="match status" value="1"/>
</dbReference>
<keyword evidence="11 14" id="KW-1133">Transmembrane helix</keyword>
<reference evidence="17" key="2">
    <citation type="submission" date="2021-04" db="EMBL/GenBank/DDBJ databases">
        <authorList>
            <person name="Gilroy R."/>
        </authorList>
    </citation>
    <scope>NUCLEOTIDE SEQUENCE</scope>
    <source>
        <strain evidence="17">CHK196-3914</strain>
    </source>
</reference>
<keyword evidence="7 14" id="KW-0812">Transmembrane</keyword>
<dbReference type="PROSITE" id="PS50109">
    <property type="entry name" value="HIS_KIN"/>
    <property type="match status" value="1"/>
</dbReference>
<keyword evidence="8" id="KW-0547">Nucleotide-binding</keyword>
<dbReference type="Gene3D" id="3.30.565.10">
    <property type="entry name" value="Histidine kinase-like ATPase, C-terminal domain"/>
    <property type="match status" value="1"/>
</dbReference>
<evidence type="ECO:0000259" key="16">
    <source>
        <dbReference type="PROSITE" id="PS50885"/>
    </source>
</evidence>
<comment type="subcellular location">
    <subcellularLocation>
        <location evidence="2">Cell membrane</location>
        <topology evidence="2">Multi-pass membrane protein</topology>
    </subcellularLocation>
</comment>
<evidence type="ECO:0000256" key="5">
    <source>
        <dbReference type="ARBA" id="ARBA00022553"/>
    </source>
</evidence>
<keyword evidence="9 17" id="KW-0418">Kinase</keyword>
<dbReference type="GO" id="GO:0005524">
    <property type="term" value="F:ATP binding"/>
    <property type="evidence" value="ECO:0007669"/>
    <property type="project" value="UniProtKB-KW"/>
</dbReference>
<dbReference type="PRINTS" id="PR00344">
    <property type="entry name" value="BCTRLSENSOR"/>
</dbReference>
<sequence>MGKIRNLSLRKTIILYMCVALVCSFFLAALTAWAAERIQDRIWWKYTDQGQYFEAQEMEDEGFWVQIPRPNAYEMSEWDYNISELCDFLQTYSVLVLSVAGSCLAVFLFYRNKLRTPIRELKEASARIAENDLNFQLDYENRDEMGQLCREFDRMREQLAQNNRKMWRMIEDERELRAAIAHDIRSPLSVLKGYQEMLLTWLPDGTIDTQQAVGMLEESMKQISRMDIFIETMRRVNSLEQRKLRPEEITAEQIREDIRGELGILAEGKEAVLDVEETKEIFWGDREVILEVAENLFSNSFRYAREQIRVQISLTATVLKISVSDDGTGFQEDAEKLTRAFHQRNVKDSLTHTGMGMYISRLYCEKHGGKLLLENNRAGGASVTAVFREITDVDPADDC</sequence>
<protein>
    <recommendedName>
        <fullName evidence="3">histidine kinase</fullName>
        <ecNumber evidence="3">2.7.13.3</ecNumber>
    </recommendedName>
</protein>
<keyword evidence="4" id="KW-1003">Cell membrane</keyword>
<evidence type="ECO:0000313" key="17">
    <source>
        <dbReference type="EMBL" id="HIZ74667.1"/>
    </source>
</evidence>
<gene>
    <name evidence="17" type="ORF">H9723_05405</name>
</gene>
<comment type="caution">
    <text evidence="17">The sequence shown here is derived from an EMBL/GenBank/DDBJ whole genome shotgun (WGS) entry which is preliminary data.</text>
</comment>
<evidence type="ECO:0000256" key="1">
    <source>
        <dbReference type="ARBA" id="ARBA00000085"/>
    </source>
</evidence>
<dbReference type="Proteomes" id="UP000824116">
    <property type="component" value="Unassembled WGS sequence"/>
</dbReference>
<comment type="catalytic activity">
    <reaction evidence="1">
        <text>ATP + protein L-histidine = ADP + protein N-phospho-L-histidine.</text>
        <dbReference type="EC" id="2.7.13.3"/>
    </reaction>
</comment>
<dbReference type="Gene3D" id="6.10.340.10">
    <property type="match status" value="1"/>
</dbReference>
<dbReference type="InterPro" id="IPR036097">
    <property type="entry name" value="HisK_dim/P_sf"/>
</dbReference>
<evidence type="ECO:0000259" key="15">
    <source>
        <dbReference type="PROSITE" id="PS50109"/>
    </source>
</evidence>
<dbReference type="Pfam" id="PF00672">
    <property type="entry name" value="HAMP"/>
    <property type="match status" value="1"/>
</dbReference>